<evidence type="ECO:0000313" key="1">
    <source>
        <dbReference type="EMBL" id="KDS36091.1"/>
    </source>
</evidence>
<dbReference type="Proteomes" id="UP000027850">
    <property type="component" value="Unassembled WGS sequence"/>
</dbReference>
<comment type="caution">
    <text evidence="1">The sequence shown here is derived from an EMBL/GenBank/DDBJ whole genome shotgun (WGS) entry which is preliminary data.</text>
</comment>
<name>A0AB34L8J9_PARDI</name>
<evidence type="ECO:0000313" key="2">
    <source>
        <dbReference type="Proteomes" id="UP000027850"/>
    </source>
</evidence>
<organism evidence="1 2">
    <name type="scientific">Parabacteroides distasonis str. 3776 D15 i</name>
    <dbReference type="NCBI Taxonomy" id="1339342"/>
    <lineage>
        <taxon>Bacteria</taxon>
        <taxon>Pseudomonadati</taxon>
        <taxon>Bacteroidota</taxon>
        <taxon>Bacteroidia</taxon>
        <taxon>Bacteroidales</taxon>
        <taxon>Tannerellaceae</taxon>
        <taxon>Parabacteroides</taxon>
    </lineage>
</organism>
<reference evidence="1 2" key="1">
    <citation type="submission" date="2014-04" db="EMBL/GenBank/DDBJ databases">
        <authorList>
            <person name="Sears C."/>
            <person name="Carroll K."/>
            <person name="Sack B.R."/>
            <person name="Qadri F."/>
            <person name="Myers L.L."/>
            <person name="Chung G.-T."/>
            <person name="Escheverria P."/>
            <person name="Fraser C.M."/>
            <person name="Sadzewicz L."/>
            <person name="Shefchek K.A."/>
            <person name="Tallon L."/>
            <person name="Das S.P."/>
            <person name="Daugherty S."/>
            <person name="Mongodin E.F."/>
        </authorList>
    </citation>
    <scope>NUCLEOTIDE SEQUENCE [LARGE SCALE GENOMIC DNA]</scope>
    <source>
        <strain evidence="1 2">3776 D15 i</strain>
    </source>
</reference>
<sequence length="278" mass="31293">MRYVFWDSSMDIISDMFDDRMSPNCIVYLSKDVKVPAKWNNIVYNGVAEKIVLTADEAKPFYCPKKFKAKKIMYTHDFKQITGQGESAGWETIVLPFNVQKVIHEDGRILAPFNSEIKNAKPFWLRALTKKGFENVTSLNANTPYIIAMPNNGAYEEQYCVNGKVVFEAEDNINGVDILETPNEIKSEGPSFLLTGTYNAILSNSTIYLINKNDNSNGFKAGSVFIRGLRDVDPFECFVSPNGLSTKSIISINEVVRTKTFNSLLRNGKKLKPSILDL</sequence>
<dbReference type="EMBL" id="JNHK01000092">
    <property type="protein sequence ID" value="KDS36091.1"/>
    <property type="molecule type" value="Genomic_DNA"/>
</dbReference>
<protein>
    <submittedName>
        <fullName evidence="1">Surface domain protein</fullName>
    </submittedName>
</protein>
<accession>A0AB34L8J9</accession>
<dbReference type="AlphaFoldDB" id="A0AB34L8J9"/>
<proteinExistence type="predicted"/>
<gene>
    <name evidence="1" type="ORF">M091_1832</name>
</gene>